<evidence type="ECO:0000256" key="3">
    <source>
        <dbReference type="PIRSR" id="PIRSR601461-2"/>
    </source>
</evidence>
<feature type="active site" evidence="2">
    <location>
        <position position="269"/>
    </location>
</feature>
<dbReference type="GO" id="GO:0006508">
    <property type="term" value="P:proteolysis"/>
    <property type="evidence" value="ECO:0007669"/>
    <property type="project" value="UniProtKB-KW"/>
</dbReference>
<keyword evidence="7" id="KW-1185">Reference proteome</keyword>
<evidence type="ECO:0000256" key="4">
    <source>
        <dbReference type="RuleBase" id="RU000454"/>
    </source>
</evidence>
<feature type="active site" evidence="2">
    <location>
        <position position="85"/>
    </location>
</feature>
<evidence type="ECO:0000313" key="7">
    <source>
        <dbReference type="Proteomes" id="UP000492821"/>
    </source>
</evidence>
<dbReference type="WBParaSite" id="Pan_g5077.t1">
    <property type="protein sequence ID" value="Pan_g5077.t1"/>
    <property type="gene ID" value="Pan_g5077"/>
</dbReference>
<dbReference type="InterPro" id="IPR001461">
    <property type="entry name" value="Aspartic_peptidase_A1"/>
</dbReference>
<dbReference type="GO" id="GO:0005764">
    <property type="term" value="C:lysosome"/>
    <property type="evidence" value="ECO:0007669"/>
    <property type="project" value="TreeGrafter"/>
</dbReference>
<keyword evidence="4" id="KW-0378">Hydrolase</keyword>
<evidence type="ECO:0000256" key="5">
    <source>
        <dbReference type="SAM" id="SignalP"/>
    </source>
</evidence>
<keyword evidence="5" id="KW-0732">Signal</keyword>
<dbReference type="InterPro" id="IPR034164">
    <property type="entry name" value="Pepsin-like_dom"/>
</dbReference>
<dbReference type="Proteomes" id="UP000492821">
    <property type="component" value="Unassembled WGS sequence"/>
</dbReference>
<evidence type="ECO:0000313" key="8">
    <source>
        <dbReference type="WBParaSite" id="Pan_g5077.t1"/>
    </source>
</evidence>
<feature type="disulfide bond" evidence="3">
    <location>
        <begin position="304"/>
        <end position="338"/>
    </location>
</feature>
<name>A0A7E4VZM3_PANRE</name>
<keyword evidence="4" id="KW-0645">Protease</keyword>
<dbReference type="SUPFAM" id="SSF50630">
    <property type="entry name" value="Acid proteases"/>
    <property type="match status" value="1"/>
</dbReference>
<dbReference type="Gene3D" id="2.40.70.10">
    <property type="entry name" value="Acid Proteases"/>
    <property type="match status" value="2"/>
</dbReference>
<dbReference type="CDD" id="cd05471">
    <property type="entry name" value="pepsin_like"/>
    <property type="match status" value="1"/>
</dbReference>
<keyword evidence="3" id="KW-1015">Disulfide bond</keyword>
<evidence type="ECO:0000256" key="2">
    <source>
        <dbReference type="PIRSR" id="PIRSR601461-1"/>
    </source>
</evidence>
<feature type="chain" id="PRO_5028925278" evidence="5">
    <location>
        <begin position="23"/>
        <end position="379"/>
    </location>
</feature>
<comment type="similarity">
    <text evidence="1 4">Belongs to the peptidase A1 family.</text>
</comment>
<feature type="signal peptide" evidence="5">
    <location>
        <begin position="1"/>
        <end position="22"/>
    </location>
</feature>
<dbReference type="PANTHER" id="PTHR47966:SF45">
    <property type="entry name" value="PEPTIDASE A1 DOMAIN-CONTAINING PROTEIN"/>
    <property type="match status" value="1"/>
</dbReference>
<proteinExistence type="inferred from homology"/>
<dbReference type="Pfam" id="PF00026">
    <property type="entry name" value="Asp"/>
    <property type="match status" value="1"/>
</dbReference>
<dbReference type="PANTHER" id="PTHR47966">
    <property type="entry name" value="BETA-SITE APP-CLEAVING ENZYME, ISOFORM A-RELATED"/>
    <property type="match status" value="1"/>
</dbReference>
<feature type="domain" description="Peptidase A1" evidence="6">
    <location>
        <begin position="67"/>
        <end position="375"/>
    </location>
</feature>
<accession>A0A7E4VZM3</accession>
<reference evidence="8" key="2">
    <citation type="submission" date="2020-10" db="UniProtKB">
        <authorList>
            <consortium name="WormBaseParasite"/>
        </authorList>
    </citation>
    <scope>IDENTIFICATION</scope>
</reference>
<evidence type="ECO:0000259" key="6">
    <source>
        <dbReference type="PROSITE" id="PS51767"/>
    </source>
</evidence>
<organism evidence="7 8">
    <name type="scientific">Panagrellus redivivus</name>
    <name type="common">Microworm</name>
    <dbReference type="NCBI Taxonomy" id="6233"/>
    <lineage>
        <taxon>Eukaryota</taxon>
        <taxon>Metazoa</taxon>
        <taxon>Ecdysozoa</taxon>
        <taxon>Nematoda</taxon>
        <taxon>Chromadorea</taxon>
        <taxon>Rhabditida</taxon>
        <taxon>Tylenchina</taxon>
        <taxon>Panagrolaimomorpha</taxon>
        <taxon>Panagrolaimoidea</taxon>
        <taxon>Panagrolaimidae</taxon>
        <taxon>Panagrellus</taxon>
    </lineage>
</organism>
<dbReference type="AlphaFoldDB" id="A0A7E4VZM3"/>
<protein>
    <submittedName>
        <fullName evidence="8">Peptidase A1 domain-containing protein</fullName>
    </submittedName>
</protein>
<dbReference type="PRINTS" id="PR00792">
    <property type="entry name" value="PEPSIN"/>
</dbReference>
<dbReference type="FunFam" id="2.40.70.10:FF:000008">
    <property type="entry name" value="Cathepsin D"/>
    <property type="match status" value="1"/>
</dbReference>
<reference evidence="7" key="1">
    <citation type="journal article" date="2013" name="Genetics">
        <title>The draft genome and transcriptome of Panagrellus redivivus are shaped by the harsh demands of a free-living lifestyle.</title>
        <authorList>
            <person name="Srinivasan J."/>
            <person name="Dillman A.R."/>
            <person name="Macchietto M.G."/>
            <person name="Heikkinen L."/>
            <person name="Lakso M."/>
            <person name="Fracchia K.M."/>
            <person name="Antoshechkin I."/>
            <person name="Mortazavi A."/>
            <person name="Wong G."/>
            <person name="Sternberg P.W."/>
        </authorList>
    </citation>
    <scope>NUCLEOTIDE SEQUENCE [LARGE SCALE GENOMIC DNA]</scope>
    <source>
        <strain evidence="7">MT8872</strain>
    </source>
</reference>
<dbReference type="InterPro" id="IPR033121">
    <property type="entry name" value="PEPTIDASE_A1"/>
</dbReference>
<sequence>MPQLSFRLLIFTLLATICVVNGSRIPLQQRKLINRNPTLFNVRQTSAGPGGMADGEVVRGYYGDNVYVGTVSIGTPAQNFSVVLDTGSSDLWIPGSRCRHDCKDKNRFDYDQSTTFVPYTGDFSIQYGEGYAKGSYGQDNVCLTPNICIPDQVFGIAKKFDKDFAETDNADGVLGLGLPALSVSGYPPPFIQAVIEGITKPIFSFYIHKTADDGQVGGDLVYGEQDSVNCEPVTEWLPMIGSEYYIVQFKHVSMNGKPISNEPVMAVPDSGTSLLTLPSNLFKIFLHEVNDIVEEVQGNYVAYCSDVSKLPTFTFHTADRVYTLTPLDYTFDLGQNVCSVDVGSFDDIPHMILGDPFMRTYCTVFDIGNSRIGFPGHSN</sequence>
<dbReference type="PROSITE" id="PS00141">
    <property type="entry name" value="ASP_PROTEASE"/>
    <property type="match status" value="1"/>
</dbReference>
<dbReference type="PROSITE" id="PS51767">
    <property type="entry name" value="PEPTIDASE_A1"/>
    <property type="match status" value="1"/>
</dbReference>
<dbReference type="InterPro" id="IPR021109">
    <property type="entry name" value="Peptidase_aspartic_dom_sf"/>
</dbReference>
<dbReference type="InterPro" id="IPR001969">
    <property type="entry name" value="Aspartic_peptidase_AS"/>
</dbReference>
<keyword evidence="4" id="KW-0064">Aspartyl protease</keyword>
<evidence type="ECO:0000256" key="1">
    <source>
        <dbReference type="ARBA" id="ARBA00007447"/>
    </source>
</evidence>
<dbReference type="GO" id="GO:0004190">
    <property type="term" value="F:aspartic-type endopeptidase activity"/>
    <property type="evidence" value="ECO:0007669"/>
    <property type="project" value="UniProtKB-KW"/>
</dbReference>